<name>A0A1E5T7C8_9FLAO</name>
<protein>
    <submittedName>
        <fullName evidence="1">Uncharacterized protein</fullName>
    </submittedName>
</protein>
<evidence type="ECO:0000313" key="1">
    <source>
        <dbReference type="EMBL" id="OEK07279.1"/>
    </source>
</evidence>
<dbReference type="Proteomes" id="UP000095713">
    <property type="component" value="Unassembled WGS sequence"/>
</dbReference>
<proteinExistence type="predicted"/>
<comment type="caution">
    <text evidence="1">The sequence shown here is derived from an EMBL/GenBank/DDBJ whole genome shotgun (WGS) entry which is preliminary data.</text>
</comment>
<dbReference type="OrthoDB" id="3523981at2"/>
<dbReference type="Pfam" id="PF15428">
    <property type="entry name" value="Imm26"/>
    <property type="match status" value="1"/>
</dbReference>
<dbReference type="InterPro" id="IPR029278">
    <property type="entry name" value="Imm26"/>
</dbReference>
<dbReference type="RefSeq" id="WP_069830768.1">
    <property type="nucleotide sequence ID" value="NZ_MDJD01000048.1"/>
</dbReference>
<sequence length="155" mass="18032">MKRNKIETGSLFSFEIEKNKYAFGQVIHKEGRAITVVVFNLLSDEKDKFNLDEFSADKIILTLTTMQNFFKLGRWFLLEKLSVIYKDFLKTKFKVMTPEGLFSINHKGEILHKISESEAKNLPYMKNVSPSVVVNTSKAFFGVIPKEEYYENFLI</sequence>
<dbReference type="AlphaFoldDB" id="A0A1E5T7C8"/>
<accession>A0A1E5T7C8</accession>
<keyword evidence="2" id="KW-1185">Reference proteome</keyword>
<dbReference type="EMBL" id="MDJD01000048">
    <property type="protein sequence ID" value="OEK07279.1"/>
    <property type="molecule type" value="Genomic_DNA"/>
</dbReference>
<reference evidence="1 2" key="1">
    <citation type="submission" date="2016-05" db="EMBL/GenBank/DDBJ databases">
        <title>Draft Genome Sequence of Algibacter sp. Strain SK-16 Isolated from the Surface Water of Aburatsubo Inlet.</title>
        <authorList>
            <person name="Wong S.-K."/>
            <person name="Yoshizawa S."/>
            <person name="Nakajima Y."/>
            <person name="Ogura Y."/>
            <person name="Tetsuya H."/>
            <person name="Hamasaki K."/>
        </authorList>
    </citation>
    <scope>NUCLEOTIDE SEQUENCE [LARGE SCALE GENOMIC DNA]</scope>
    <source>
        <strain evidence="1 2">SK-16</strain>
    </source>
</reference>
<organism evidence="1 2">
    <name type="scientific">Flavivirga aquatica</name>
    <dbReference type="NCBI Taxonomy" id="1849968"/>
    <lineage>
        <taxon>Bacteria</taxon>
        <taxon>Pseudomonadati</taxon>
        <taxon>Bacteroidota</taxon>
        <taxon>Flavobacteriia</taxon>
        <taxon>Flavobacteriales</taxon>
        <taxon>Flavobacteriaceae</taxon>
        <taxon>Flavivirga</taxon>
    </lineage>
</organism>
<gene>
    <name evidence="1" type="ORF">A8C32_17730</name>
</gene>
<evidence type="ECO:0000313" key="2">
    <source>
        <dbReference type="Proteomes" id="UP000095713"/>
    </source>
</evidence>